<evidence type="ECO:0000313" key="4">
    <source>
        <dbReference type="Proteomes" id="UP001152759"/>
    </source>
</evidence>
<evidence type="ECO:0000313" key="3">
    <source>
        <dbReference type="EMBL" id="CAH0395965.1"/>
    </source>
</evidence>
<dbReference type="AlphaFoldDB" id="A0A9P0APN8"/>
<keyword evidence="4" id="KW-1185">Reference proteome</keyword>
<dbReference type="EMBL" id="OU963870">
    <property type="protein sequence ID" value="CAH0395965.1"/>
    <property type="molecule type" value="Genomic_DNA"/>
</dbReference>
<sequence length="439" mass="49502">MKSFQIYFLVSTYIFFCSQLVVFHSFGIPADPGGIIRLPVATTLPTNKGATDSTSYAAKKENTNENIWNGRTSGKENLFMLKNETFQSAILQPRMLGSKTSSPSDSTPRSSSFRDSLRRTLTGELGTPVDWGRKFTDGLRRTLSRPSVTATAKWFASMKGLDDSVVDDTHDTDEDKKKPLKLNFQPKKSMYRDDRPSSPHPQAKDLREKNKAYMDRVMHNRLVEKALRYLGRSGSEPKQEDIDEYVFRKKSLDRSSRQHSFDSSDDESDKDLAILSGNESDPSARSPRSDKDLAILSDNESDPSARSPRSPDRRRPRSPERNCSPKRARPRSPETKPPEREQSRSPQSLNPANEKRDRLRLNLDWKRQSSQSGVRDQKRQSEGANQQPSERKPPSSGPTGGRQKPFHPSELGLGGRTYYYESADQVPPAWKDRSGSASG</sequence>
<feature type="region of interest" description="Disordered" evidence="1">
    <location>
        <begin position="92"/>
        <end position="119"/>
    </location>
</feature>
<feature type="region of interest" description="Disordered" evidence="1">
    <location>
        <begin position="251"/>
        <end position="439"/>
    </location>
</feature>
<feature type="compositionally biased region" description="Basic and acidic residues" evidence="1">
    <location>
        <begin position="331"/>
        <end position="343"/>
    </location>
</feature>
<accession>A0A9P0APN8</accession>
<keyword evidence="2" id="KW-0472">Membrane</keyword>
<gene>
    <name evidence="3" type="ORF">BEMITA_LOCUS14085</name>
</gene>
<feature type="region of interest" description="Disordered" evidence="1">
    <location>
        <begin position="168"/>
        <end position="208"/>
    </location>
</feature>
<evidence type="ECO:0000256" key="2">
    <source>
        <dbReference type="SAM" id="Phobius"/>
    </source>
</evidence>
<proteinExistence type="predicted"/>
<feature type="compositionally biased region" description="Basic and acidic residues" evidence="1">
    <location>
        <begin position="251"/>
        <end position="262"/>
    </location>
</feature>
<organism evidence="3 4">
    <name type="scientific">Bemisia tabaci</name>
    <name type="common">Sweetpotato whitefly</name>
    <name type="synonym">Aleurodes tabaci</name>
    <dbReference type="NCBI Taxonomy" id="7038"/>
    <lineage>
        <taxon>Eukaryota</taxon>
        <taxon>Metazoa</taxon>
        <taxon>Ecdysozoa</taxon>
        <taxon>Arthropoda</taxon>
        <taxon>Hexapoda</taxon>
        <taxon>Insecta</taxon>
        <taxon>Pterygota</taxon>
        <taxon>Neoptera</taxon>
        <taxon>Paraneoptera</taxon>
        <taxon>Hemiptera</taxon>
        <taxon>Sternorrhyncha</taxon>
        <taxon>Aleyrodoidea</taxon>
        <taxon>Aleyrodidae</taxon>
        <taxon>Aleyrodinae</taxon>
        <taxon>Bemisia</taxon>
    </lineage>
</organism>
<feature type="compositionally biased region" description="Basic and acidic residues" evidence="1">
    <location>
        <begin position="430"/>
        <end position="439"/>
    </location>
</feature>
<protein>
    <submittedName>
        <fullName evidence="3">Uncharacterized protein</fullName>
    </submittedName>
</protein>
<keyword evidence="2" id="KW-1133">Transmembrane helix</keyword>
<evidence type="ECO:0000256" key="1">
    <source>
        <dbReference type="SAM" id="MobiDB-lite"/>
    </source>
</evidence>
<feature type="compositionally biased region" description="Basic and acidic residues" evidence="1">
    <location>
        <begin position="168"/>
        <end position="177"/>
    </location>
</feature>
<feature type="transmembrane region" description="Helical" evidence="2">
    <location>
        <begin position="7"/>
        <end position="27"/>
    </location>
</feature>
<reference evidence="3" key="1">
    <citation type="submission" date="2021-12" db="EMBL/GenBank/DDBJ databases">
        <authorList>
            <person name="King R."/>
        </authorList>
    </citation>
    <scope>NUCLEOTIDE SEQUENCE</scope>
</reference>
<keyword evidence="2" id="KW-0812">Transmembrane</keyword>
<name>A0A9P0APN8_BEMTA</name>
<feature type="compositionally biased region" description="Basic and acidic residues" evidence="1">
    <location>
        <begin position="190"/>
        <end position="208"/>
    </location>
</feature>
<feature type="compositionally biased region" description="Basic and acidic residues" evidence="1">
    <location>
        <begin position="309"/>
        <end position="320"/>
    </location>
</feature>
<feature type="compositionally biased region" description="Low complexity" evidence="1">
    <location>
        <begin position="98"/>
        <end position="114"/>
    </location>
</feature>
<feature type="compositionally biased region" description="Basic and acidic residues" evidence="1">
    <location>
        <begin position="353"/>
        <end position="367"/>
    </location>
</feature>
<dbReference type="Proteomes" id="UP001152759">
    <property type="component" value="Chromosome 9"/>
</dbReference>